<name>A0A9N7YXF4_PLEPL</name>
<protein>
    <submittedName>
        <fullName evidence="2">Uncharacterized protein</fullName>
    </submittedName>
</protein>
<evidence type="ECO:0000313" key="3">
    <source>
        <dbReference type="Proteomes" id="UP001153269"/>
    </source>
</evidence>
<proteinExistence type="predicted"/>
<dbReference type="AlphaFoldDB" id="A0A9N7YXF4"/>
<feature type="region of interest" description="Disordered" evidence="1">
    <location>
        <begin position="152"/>
        <end position="186"/>
    </location>
</feature>
<organism evidence="2 3">
    <name type="scientific">Pleuronectes platessa</name>
    <name type="common">European plaice</name>
    <dbReference type="NCBI Taxonomy" id="8262"/>
    <lineage>
        <taxon>Eukaryota</taxon>
        <taxon>Metazoa</taxon>
        <taxon>Chordata</taxon>
        <taxon>Craniata</taxon>
        <taxon>Vertebrata</taxon>
        <taxon>Euteleostomi</taxon>
        <taxon>Actinopterygii</taxon>
        <taxon>Neopterygii</taxon>
        <taxon>Teleostei</taxon>
        <taxon>Neoteleostei</taxon>
        <taxon>Acanthomorphata</taxon>
        <taxon>Carangaria</taxon>
        <taxon>Pleuronectiformes</taxon>
        <taxon>Pleuronectoidei</taxon>
        <taxon>Pleuronectidae</taxon>
        <taxon>Pleuronectes</taxon>
    </lineage>
</organism>
<accession>A0A9N7YXF4</accession>
<evidence type="ECO:0000256" key="1">
    <source>
        <dbReference type="SAM" id="MobiDB-lite"/>
    </source>
</evidence>
<evidence type="ECO:0000313" key="2">
    <source>
        <dbReference type="EMBL" id="CAB1441233.1"/>
    </source>
</evidence>
<gene>
    <name evidence="2" type="ORF">PLEPLA_LOCUS29015</name>
</gene>
<keyword evidence="3" id="KW-1185">Reference proteome</keyword>
<reference evidence="2" key="1">
    <citation type="submission" date="2020-03" db="EMBL/GenBank/DDBJ databases">
        <authorList>
            <person name="Weist P."/>
        </authorList>
    </citation>
    <scope>NUCLEOTIDE SEQUENCE</scope>
</reference>
<feature type="compositionally biased region" description="Basic and acidic residues" evidence="1">
    <location>
        <begin position="177"/>
        <end position="186"/>
    </location>
</feature>
<comment type="caution">
    <text evidence="2">The sequence shown here is derived from an EMBL/GenBank/DDBJ whole genome shotgun (WGS) entry which is preliminary data.</text>
</comment>
<dbReference type="Proteomes" id="UP001153269">
    <property type="component" value="Unassembled WGS sequence"/>
</dbReference>
<dbReference type="EMBL" id="CADEAL010002591">
    <property type="protein sequence ID" value="CAB1441233.1"/>
    <property type="molecule type" value="Genomic_DNA"/>
</dbReference>
<sequence length="186" mass="19702">MLKNLSSPRDKRFYWKNLFVTPDGSVLWSVKENPEHYELRLSESQVYSVAVSAKSAALPSASSPGLEPTTGVAAPVQLPTAGETSPCGRVLLPSLAPGLGQVMAASDDLTLQVCSGAALVGAAVSGSGVCQVSSQDDDKSTTEKGFQSLSADTEIYVRPGNKSTQVSMKWVEGRPQTSRDRQQLKS</sequence>